<dbReference type="InterPro" id="IPR017853">
    <property type="entry name" value="GH"/>
</dbReference>
<evidence type="ECO:0000256" key="2">
    <source>
        <dbReference type="ARBA" id="ARBA00022801"/>
    </source>
</evidence>
<dbReference type="InterPro" id="IPR001547">
    <property type="entry name" value="Glyco_hydro_5"/>
</dbReference>
<dbReference type="Gene3D" id="3.20.20.80">
    <property type="entry name" value="Glycosidases"/>
    <property type="match status" value="1"/>
</dbReference>
<evidence type="ECO:0000256" key="3">
    <source>
        <dbReference type="ARBA" id="ARBA00023295"/>
    </source>
</evidence>
<dbReference type="EMBL" id="ML736185">
    <property type="protein sequence ID" value="KAE8380092.1"/>
    <property type="molecule type" value="Genomic_DNA"/>
</dbReference>
<keyword evidence="2 4" id="KW-0378">Hydrolase</keyword>
<name>A0A5N7BE92_9EURO</name>
<dbReference type="GO" id="GO:0000272">
    <property type="term" value="P:polysaccharide catabolic process"/>
    <property type="evidence" value="ECO:0007669"/>
    <property type="project" value="InterPro"/>
</dbReference>
<keyword evidence="3 4" id="KW-0326">Glycosidase</keyword>
<feature type="chain" id="PRO_5025068538" evidence="5">
    <location>
        <begin position="21"/>
        <end position="431"/>
    </location>
</feature>
<evidence type="ECO:0000256" key="1">
    <source>
        <dbReference type="ARBA" id="ARBA00005641"/>
    </source>
</evidence>
<proteinExistence type="inferred from homology"/>
<evidence type="ECO:0000313" key="8">
    <source>
        <dbReference type="Proteomes" id="UP000326198"/>
    </source>
</evidence>
<dbReference type="OrthoDB" id="442731at2759"/>
<keyword evidence="5" id="KW-0732">Signal</keyword>
<evidence type="ECO:0000256" key="5">
    <source>
        <dbReference type="SAM" id="SignalP"/>
    </source>
</evidence>
<dbReference type="Proteomes" id="UP000326198">
    <property type="component" value="Unassembled WGS sequence"/>
</dbReference>
<dbReference type="SUPFAM" id="SSF51445">
    <property type="entry name" value="(Trans)glycosidases"/>
    <property type="match status" value="1"/>
</dbReference>
<reference evidence="7 8" key="1">
    <citation type="submission" date="2019-04" db="EMBL/GenBank/DDBJ databases">
        <title>Friends and foes A comparative genomics studyof 23 Aspergillus species from section Flavi.</title>
        <authorList>
            <consortium name="DOE Joint Genome Institute"/>
            <person name="Kjaerbolling I."/>
            <person name="Vesth T."/>
            <person name="Frisvad J.C."/>
            <person name="Nybo J.L."/>
            <person name="Theobald S."/>
            <person name="Kildgaard S."/>
            <person name="Isbrandt T."/>
            <person name="Kuo A."/>
            <person name="Sato A."/>
            <person name="Lyhne E.K."/>
            <person name="Kogle M.E."/>
            <person name="Wiebenga A."/>
            <person name="Kun R.S."/>
            <person name="Lubbers R.J."/>
            <person name="Makela M.R."/>
            <person name="Barry K."/>
            <person name="Chovatia M."/>
            <person name="Clum A."/>
            <person name="Daum C."/>
            <person name="Haridas S."/>
            <person name="He G."/>
            <person name="LaButti K."/>
            <person name="Lipzen A."/>
            <person name="Mondo S."/>
            <person name="Riley R."/>
            <person name="Salamov A."/>
            <person name="Simmons B.A."/>
            <person name="Magnuson J.K."/>
            <person name="Henrissat B."/>
            <person name="Mortensen U.H."/>
            <person name="Larsen T.O."/>
            <person name="Devries R.P."/>
            <person name="Grigoriev I.V."/>
            <person name="Machida M."/>
            <person name="Baker S.E."/>
            <person name="Andersen M.R."/>
        </authorList>
    </citation>
    <scope>NUCLEOTIDE SEQUENCE [LARGE SCALE GENOMIC DNA]</scope>
    <source>
        <strain evidence="7 8">IBT 29228</strain>
    </source>
</reference>
<sequence length="431" mass="48557">MYFNGLVTLIGIVVPQIALALTPGPLSTSGRWIVDAKGQNVTFAGVNWPGAAEAMLPEGLQYQSIENIVSKIKTLGMNVIRLTFAIEMIDNILETGQDVFIKDSLVKALGEQNGTKVFSDILQHNPQFGVNTTRLQVFDAVANESYRQGVYVHLDNHISKAMWCCSGTDGNTWFGDRYFDVAKWHRGWQYMAEHVKSLPAVKSVGMRNELRKAEDNPTLVNRTYNWQYWYRHMVENANQIHAANPNLLIYFSGLDYDTRLSPIPTGADLGNGIAFRKGDFEYADKIVLELHNYERTAASCDDLKSSLWNAGFNALDTQNSSIVNIMPVQMTEFGFPQDNTTYLDVYASCLREWLPSLQAGWMVWVIAGSYYIRKGVQDDDEQWGESFSKLQLMSHGQLNRHAGLLDHTWSDWRSTDAVTNGLMPMVQATLV</sequence>
<evidence type="ECO:0000259" key="6">
    <source>
        <dbReference type="Pfam" id="PF00150"/>
    </source>
</evidence>
<protein>
    <submittedName>
        <fullName evidence="7">Glycoside hydrolase superfamily</fullName>
    </submittedName>
</protein>
<feature type="domain" description="Glycoside hydrolase family 5" evidence="6">
    <location>
        <begin position="34"/>
        <end position="366"/>
    </location>
</feature>
<organism evidence="7 8">
    <name type="scientific">Aspergillus bertholletiae</name>
    <dbReference type="NCBI Taxonomy" id="1226010"/>
    <lineage>
        <taxon>Eukaryota</taxon>
        <taxon>Fungi</taxon>
        <taxon>Dikarya</taxon>
        <taxon>Ascomycota</taxon>
        <taxon>Pezizomycotina</taxon>
        <taxon>Eurotiomycetes</taxon>
        <taxon>Eurotiomycetidae</taxon>
        <taxon>Eurotiales</taxon>
        <taxon>Aspergillaceae</taxon>
        <taxon>Aspergillus</taxon>
        <taxon>Aspergillus subgen. Circumdati</taxon>
    </lineage>
</organism>
<evidence type="ECO:0000313" key="7">
    <source>
        <dbReference type="EMBL" id="KAE8380092.1"/>
    </source>
</evidence>
<evidence type="ECO:0000256" key="4">
    <source>
        <dbReference type="RuleBase" id="RU361153"/>
    </source>
</evidence>
<accession>A0A5N7BE92</accession>
<dbReference type="Pfam" id="PF00150">
    <property type="entry name" value="Cellulase"/>
    <property type="match status" value="1"/>
</dbReference>
<dbReference type="PANTHER" id="PTHR31263:SF0">
    <property type="entry name" value="CELLULASE FAMILY PROTEIN (AFU_ORTHOLOGUE AFUA_5G14560)"/>
    <property type="match status" value="1"/>
</dbReference>
<keyword evidence="8" id="KW-1185">Reference proteome</keyword>
<comment type="similarity">
    <text evidence="1 4">Belongs to the glycosyl hydrolase 5 (cellulase A) family.</text>
</comment>
<dbReference type="GO" id="GO:0004553">
    <property type="term" value="F:hydrolase activity, hydrolyzing O-glycosyl compounds"/>
    <property type="evidence" value="ECO:0007669"/>
    <property type="project" value="InterPro"/>
</dbReference>
<dbReference type="AlphaFoldDB" id="A0A5N7BE92"/>
<gene>
    <name evidence="7" type="ORF">BDV26DRAFT_290653</name>
</gene>
<feature type="signal peptide" evidence="5">
    <location>
        <begin position="1"/>
        <end position="20"/>
    </location>
</feature>
<dbReference type="PANTHER" id="PTHR31263">
    <property type="entry name" value="CELLULASE FAMILY PROTEIN (AFU_ORTHOLOGUE AFUA_5G14560)"/>
    <property type="match status" value="1"/>
</dbReference>